<keyword evidence="8" id="KW-1185">Reference proteome</keyword>
<dbReference type="PROSITE" id="PS50157">
    <property type="entry name" value="ZINC_FINGER_C2H2_2"/>
    <property type="match status" value="4"/>
</dbReference>
<evidence type="ECO:0000256" key="1">
    <source>
        <dbReference type="ARBA" id="ARBA00022723"/>
    </source>
</evidence>
<dbReference type="Gene3D" id="3.30.160.60">
    <property type="entry name" value="Classic Zinc Finger"/>
    <property type="match status" value="3"/>
</dbReference>
<dbReference type="AlphaFoldDB" id="A0ABD1DE86"/>
<keyword evidence="3 5" id="KW-0863">Zinc-finger</keyword>
<dbReference type="GO" id="GO:0006355">
    <property type="term" value="P:regulation of DNA-templated transcription"/>
    <property type="evidence" value="ECO:0007669"/>
    <property type="project" value="UniProtKB-ARBA"/>
</dbReference>
<keyword evidence="4" id="KW-0862">Zinc</keyword>
<accession>A0ABD1DE86</accession>
<dbReference type="InterPro" id="IPR013087">
    <property type="entry name" value="Znf_C2H2_type"/>
</dbReference>
<dbReference type="SUPFAM" id="SSF57667">
    <property type="entry name" value="beta-beta-alpha zinc fingers"/>
    <property type="match status" value="1"/>
</dbReference>
<dbReference type="Proteomes" id="UP001562425">
    <property type="component" value="Unassembled WGS sequence"/>
</dbReference>
<evidence type="ECO:0000313" key="8">
    <source>
        <dbReference type="Proteomes" id="UP001562425"/>
    </source>
</evidence>
<evidence type="ECO:0000313" key="7">
    <source>
        <dbReference type="EMBL" id="KAL1397862.1"/>
    </source>
</evidence>
<dbReference type="PANTHER" id="PTHR24379">
    <property type="entry name" value="KRAB AND ZINC FINGER DOMAIN-CONTAINING"/>
    <property type="match status" value="1"/>
</dbReference>
<evidence type="ECO:0000259" key="6">
    <source>
        <dbReference type="PROSITE" id="PS50157"/>
    </source>
</evidence>
<gene>
    <name evidence="7" type="ORF">pipiens_009422</name>
</gene>
<dbReference type="SMART" id="SM00355">
    <property type="entry name" value="ZnF_C2H2"/>
    <property type="match status" value="10"/>
</dbReference>
<organism evidence="7 8">
    <name type="scientific">Culex pipiens pipiens</name>
    <name type="common">Northern house mosquito</name>
    <dbReference type="NCBI Taxonomy" id="38569"/>
    <lineage>
        <taxon>Eukaryota</taxon>
        <taxon>Metazoa</taxon>
        <taxon>Ecdysozoa</taxon>
        <taxon>Arthropoda</taxon>
        <taxon>Hexapoda</taxon>
        <taxon>Insecta</taxon>
        <taxon>Pterygota</taxon>
        <taxon>Neoptera</taxon>
        <taxon>Endopterygota</taxon>
        <taxon>Diptera</taxon>
        <taxon>Nematocera</taxon>
        <taxon>Culicoidea</taxon>
        <taxon>Culicidae</taxon>
        <taxon>Culicinae</taxon>
        <taxon>Culicini</taxon>
        <taxon>Culex</taxon>
        <taxon>Culex</taxon>
    </lineage>
</organism>
<dbReference type="EMBL" id="JBEHCU010006111">
    <property type="protein sequence ID" value="KAL1397862.1"/>
    <property type="molecule type" value="Genomic_DNA"/>
</dbReference>
<dbReference type="Pfam" id="PF13894">
    <property type="entry name" value="zf-C2H2_4"/>
    <property type="match status" value="1"/>
</dbReference>
<name>A0ABD1DE86_CULPP</name>
<feature type="domain" description="C2H2-type" evidence="6">
    <location>
        <begin position="29"/>
        <end position="51"/>
    </location>
</feature>
<dbReference type="PANTHER" id="PTHR24379:SF127">
    <property type="entry name" value="BLOODY FINGERS-RELATED"/>
    <property type="match status" value="1"/>
</dbReference>
<feature type="domain" description="C2H2-type" evidence="6">
    <location>
        <begin position="466"/>
        <end position="489"/>
    </location>
</feature>
<dbReference type="InterPro" id="IPR036236">
    <property type="entry name" value="Znf_C2H2_sf"/>
</dbReference>
<evidence type="ECO:0000256" key="2">
    <source>
        <dbReference type="ARBA" id="ARBA00022737"/>
    </source>
</evidence>
<sequence length="489" mass="54423">MSSEASEHQNDVVAVIPPTAAMVAPGKMFQCTHCPNEFRSTAALQRHANSHHPAFERCPMQCRLCPYLTSKRLEFFRHHRESHPGSTYCYCCPLCHKIYRALGKFYDHCLVHMALNEYEGGAGEDQDMASVENLEVGLGEDSLDALRDAGPTDSGLPDFTVDMAVAEISTSSTSKCLMPSTAPPSKAVMTSPPNSPTVLNQLQTHRCPYCPEKSEVPNWLLVHVYMCHGALVPTALQFMCVHCDSIETDSDKFDAHCRDQHAELPLTYKCPTCGKLYRRRFFYEAHFKSHAIPQLLEKHGLPKGNEHSFASSESQSFACPDCSATCANLTAYEIHLQEKHAELGLGSNHDPECSALSANSTNDDAQLEDVLQCLLCQRNFADATRLVRHQEACLLGRGMPIAEPEPAPESEEIDCYLTGASWYKEVVIPQSKVYSCAECDERFDSLALVERHTIAEHCPENLSLLYKCNKCAATFEGFGKFQKHSLKHI</sequence>
<comment type="caution">
    <text evidence="7">The sequence shown here is derived from an EMBL/GenBank/DDBJ whole genome shotgun (WGS) entry which is preliminary data.</text>
</comment>
<feature type="domain" description="C2H2-type" evidence="6">
    <location>
        <begin position="268"/>
        <end position="291"/>
    </location>
</feature>
<keyword evidence="1" id="KW-0479">Metal-binding</keyword>
<proteinExistence type="predicted"/>
<reference evidence="7 8" key="1">
    <citation type="submission" date="2024-05" db="EMBL/GenBank/DDBJ databases">
        <title>Culex pipiens pipiens assembly and annotation.</title>
        <authorList>
            <person name="Alout H."/>
            <person name="Durand T."/>
        </authorList>
    </citation>
    <scope>NUCLEOTIDE SEQUENCE [LARGE SCALE GENOMIC DNA]</scope>
    <source>
        <strain evidence="7">HA-2024</strain>
        <tissue evidence="7">Whole body</tissue>
    </source>
</reference>
<feature type="domain" description="C2H2-type" evidence="6">
    <location>
        <begin position="434"/>
        <end position="462"/>
    </location>
</feature>
<protein>
    <recommendedName>
        <fullName evidence="6">C2H2-type domain-containing protein</fullName>
    </recommendedName>
</protein>
<dbReference type="GO" id="GO:0008270">
    <property type="term" value="F:zinc ion binding"/>
    <property type="evidence" value="ECO:0007669"/>
    <property type="project" value="UniProtKB-KW"/>
</dbReference>
<evidence type="ECO:0000256" key="3">
    <source>
        <dbReference type="ARBA" id="ARBA00022771"/>
    </source>
</evidence>
<keyword evidence="2" id="KW-0677">Repeat</keyword>
<evidence type="ECO:0000256" key="4">
    <source>
        <dbReference type="ARBA" id="ARBA00022833"/>
    </source>
</evidence>
<dbReference type="PROSITE" id="PS00028">
    <property type="entry name" value="ZINC_FINGER_C2H2_1"/>
    <property type="match status" value="4"/>
</dbReference>
<evidence type="ECO:0000256" key="5">
    <source>
        <dbReference type="PROSITE-ProRule" id="PRU00042"/>
    </source>
</evidence>